<sequence>MQILLNGHPHQCAEDTTLAELLDQAGYAQRRVAVELNREIIPRSRHAQTALAPNDQVEIVHAIGGG</sequence>
<dbReference type="SUPFAM" id="SSF54285">
    <property type="entry name" value="MoaD/ThiS"/>
    <property type="match status" value="1"/>
</dbReference>
<dbReference type="InterPro" id="IPR016155">
    <property type="entry name" value="Mopterin_synth/thiamin_S_b"/>
</dbReference>
<dbReference type="InterPro" id="IPR003749">
    <property type="entry name" value="ThiS/MoaD-like"/>
</dbReference>
<gene>
    <name evidence="1" type="primary">thiS</name>
    <name evidence="1" type="ORF">N4264_06335</name>
</gene>
<dbReference type="EMBL" id="CP104694">
    <property type="protein sequence ID" value="UXI69264.1"/>
    <property type="molecule type" value="Genomic_DNA"/>
</dbReference>
<evidence type="ECO:0000313" key="2">
    <source>
        <dbReference type="Proteomes" id="UP001064632"/>
    </source>
</evidence>
<evidence type="ECO:0000313" key="1">
    <source>
        <dbReference type="EMBL" id="UXI69264.1"/>
    </source>
</evidence>
<organism evidence="1 2">
    <name type="scientific">Tahibacter amnicola</name>
    <dbReference type="NCBI Taxonomy" id="2976241"/>
    <lineage>
        <taxon>Bacteria</taxon>
        <taxon>Pseudomonadati</taxon>
        <taxon>Pseudomonadota</taxon>
        <taxon>Gammaproteobacteria</taxon>
        <taxon>Lysobacterales</taxon>
        <taxon>Rhodanobacteraceae</taxon>
        <taxon>Tahibacter</taxon>
    </lineage>
</organism>
<dbReference type="Pfam" id="PF02597">
    <property type="entry name" value="ThiS"/>
    <property type="match status" value="1"/>
</dbReference>
<accession>A0ABY6BHL0</accession>
<dbReference type="Gene3D" id="3.10.20.30">
    <property type="match status" value="1"/>
</dbReference>
<dbReference type="Proteomes" id="UP001064632">
    <property type="component" value="Chromosome"/>
</dbReference>
<reference evidence="1" key="1">
    <citation type="submission" date="2022-09" db="EMBL/GenBank/DDBJ databases">
        <title>Tahibacter sp. nov., isolated from a fresh water.</title>
        <authorList>
            <person name="Baek J.H."/>
            <person name="Lee J.K."/>
            <person name="Kim J.M."/>
            <person name="Jeon C.O."/>
        </authorList>
    </citation>
    <scope>NUCLEOTIDE SEQUENCE</scope>
    <source>
        <strain evidence="1">W38</strain>
    </source>
</reference>
<keyword evidence="2" id="KW-1185">Reference proteome</keyword>
<name>A0ABY6BHL0_9GAMM</name>
<proteinExistence type="predicted"/>
<dbReference type="PANTHER" id="PTHR34472">
    <property type="entry name" value="SULFUR CARRIER PROTEIN THIS"/>
    <property type="match status" value="1"/>
</dbReference>
<dbReference type="PANTHER" id="PTHR34472:SF1">
    <property type="entry name" value="SULFUR CARRIER PROTEIN THIS"/>
    <property type="match status" value="1"/>
</dbReference>
<dbReference type="RefSeq" id="WP_261696222.1">
    <property type="nucleotide sequence ID" value="NZ_CP104694.1"/>
</dbReference>
<protein>
    <submittedName>
        <fullName evidence="1">Sulfur carrier protein ThiS</fullName>
    </submittedName>
</protein>
<dbReference type="CDD" id="cd00565">
    <property type="entry name" value="Ubl_ThiS"/>
    <property type="match status" value="1"/>
</dbReference>
<dbReference type="InterPro" id="IPR012675">
    <property type="entry name" value="Beta-grasp_dom_sf"/>
</dbReference>
<dbReference type="InterPro" id="IPR010035">
    <property type="entry name" value="Thi_S"/>
</dbReference>
<dbReference type="NCBIfam" id="TIGR01683">
    <property type="entry name" value="thiS"/>
    <property type="match status" value="1"/>
</dbReference>